<accession>A0ABN6RNQ8</accession>
<reference evidence="2" key="1">
    <citation type="submission" date="2022-08" db="EMBL/GenBank/DDBJ databases">
        <title>Genome Sequence of the sulphate-reducing bacterium, Pseudodesulfovibrio portus JCM14722.</title>
        <authorList>
            <person name="Kondo R."/>
            <person name="Kataoka T."/>
        </authorList>
    </citation>
    <scope>NUCLEOTIDE SEQUENCE</scope>
    <source>
        <strain evidence="2">JCM 14722</strain>
    </source>
</reference>
<protein>
    <submittedName>
        <fullName evidence="2">Uncharacterized protein</fullName>
    </submittedName>
</protein>
<dbReference type="EMBL" id="AP026708">
    <property type="protein sequence ID" value="BDQ32469.1"/>
    <property type="molecule type" value="Genomic_DNA"/>
</dbReference>
<organism evidence="2 3">
    <name type="scientific">Pseudodesulfovibrio portus</name>
    <dbReference type="NCBI Taxonomy" id="231439"/>
    <lineage>
        <taxon>Bacteria</taxon>
        <taxon>Pseudomonadati</taxon>
        <taxon>Thermodesulfobacteriota</taxon>
        <taxon>Desulfovibrionia</taxon>
        <taxon>Desulfovibrionales</taxon>
        <taxon>Desulfovibrionaceae</taxon>
    </lineage>
</organism>
<proteinExistence type="predicted"/>
<evidence type="ECO:0000313" key="2">
    <source>
        <dbReference type="EMBL" id="BDQ32469.1"/>
    </source>
</evidence>
<dbReference type="RefSeq" id="WP_264982545.1">
    <property type="nucleotide sequence ID" value="NZ_AP026708.1"/>
</dbReference>
<feature type="region of interest" description="Disordered" evidence="1">
    <location>
        <begin position="109"/>
        <end position="152"/>
    </location>
</feature>
<gene>
    <name evidence="2" type="ORF">JCM14722_00110</name>
</gene>
<name>A0ABN6RNQ8_9BACT</name>
<evidence type="ECO:0000313" key="3">
    <source>
        <dbReference type="Proteomes" id="UP001061361"/>
    </source>
</evidence>
<sequence>MQITDQTAPLFYPETRDARSLVRTFTPTDMTLEPEKTDEELRLESSTFSFQRQLSPEEENRVLFLQNLLAQMLAMADGQPIEEQRSRIRDIEKELEKITGVKVRSSLSAMTKDLPGKQDEDEEENLGVDGIDPKEAAHKRRPDYSDSDNPGMQMLQCSASFFKLSSLLDSTGDLKSISSAAS</sequence>
<dbReference type="Proteomes" id="UP001061361">
    <property type="component" value="Chromosome"/>
</dbReference>
<keyword evidence="3" id="KW-1185">Reference proteome</keyword>
<evidence type="ECO:0000256" key="1">
    <source>
        <dbReference type="SAM" id="MobiDB-lite"/>
    </source>
</evidence>